<feature type="non-terminal residue" evidence="1">
    <location>
        <position position="23"/>
    </location>
</feature>
<dbReference type="EMBL" id="CAJVCH010190700">
    <property type="protein sequence ID" value="CAG7730211.1"/>
    <property type="molecule type" value="Genomic_DNA"/>
</dbReference>
<feature type="non-terminal residue" evidence="1">
    <location>
        <position position="1"/>
    </location>
</feature>
<evidence type="ECO:0000313" key="2">
    <source>
        <dbReference type="Proteomes" id="UP000708208"/>
    </source>
</evidence>
<comment type="caution">
    <text evidence="1">The sequence shown here is derived from an EMBL/GenBank/DDBJ whole genome shotgun (WGS) entry which is preliminary data.</text>
</comment>
<gene>
    <name evidence="1" type="ORF">AFUS01_LOCUS18873</name>
</gene>
<evidence type="ECO:0000313" key="1">
    <source>
        <dbReference type="EMBL" id="CAG7730211.1"/>
    </source>
</evidence>
<proteinExistence type="predicted"/>
<protein>
    <submittedName>
        <fullName evidence="1">Uncharacterized protein</fullName>
    </submittedName>
</protein>
<name>A0A8J2KRW3_9HEXA</name>
<sequence>TTSQPFARRLDPTDADFVDVVHT</sequence>
<dbReference type="AlphaFoldDB" id="A0A8J2KRW3"/>
<organism evidence="1 2">
    <name type="scientific">Allacma fusca</name>
    <dbReference type="NCBI Taxonomy" id="39272"/>
    <lineage>
        <taxon>Eukaryota</taxon>
        <taxon>Metazoa</taxon>
        <taxon>Ecdysozoa</taxon>
        <taxon>Arthropoda</taxon>
        <taxon>Hexapoda</taxon>
        <taxon>Collembola</taxon>
        <taxon>Symphypleona</taxon>
        <taxon>Sminthuridae</taxon>
        <taxon>Allacma</taxon>
    </lineage>
</organism>
<accession>A0A8J2KRW3</accession>
<reference evidence="1" key="1">
    <citation type="submission" date="2021-06" db="EMBL/GenBank/DDBJ databases">
        <authorList>
            <person name="Hodson N. C."/>
            <person name="Mongue J. A."/>
            <person name="Jaron S. K."/>
        </authorList>
    </citation>
    <scope>NUCLEOTIDE SEQUENCE</scope>
</reference>
<keyword evidence="2" id="KW-1185">Reference proteome</keyword>
<dbReference type="Proteomes" id="UP000708208">
    <property type="component" value="Unassembled WGS sequence"/>
</dbReference>